<accession>X1KSM2</accession>
<reference evidence="1" key="1">
    <citation type="journal article" date="2014" name="Front. Microbiol.">
        <title>High frequency of phylogenetically diverse reductive dehalogenase-homologous genes in deep subseafloor sedimentary metagenomes.</title>
        <authorList>
            <person name="Kawai M."/>
            <person name="Futagami T."/>
            <person name="Toyoda A."/>
            <person name="Takaki Y."/>
            <person name="Nishi S."/>
            <person name="Hori S."/>
            <person name="Arai W."/>
            <person name="Tsubouchi T."/>
            <person name="Morono Y."/>
            <person name="Uchiyama I."/>
            <person name="Ito T."/>
            <person name="Fujiyama A."/>
            <person name="Inagaki F."/>
            <person name="Takami H."/>
        </authorList>
    </citation>
    <scope>NUCLEOTIDE SEQUENCE</scope>
    <source>
        <strain evidence="1">Expedition CK06-06</strain>
    </source>
</reference>
<dbReference type="AlphaFoldDB" id="X1KSM2"/>
<evidence type="ECO:0000313" key="1">
    <source>
        <dbReference type="EMBL" id="GAI10077.1"/>
    </source>
</evidence>
<protein>
    <submittedName>
        <fullName evidence="1">Uncharacterized protein</fullName>
    </submittedName>
</protein>
<organism evidence="1">
    <name type="scientific">marine sediment metagenome</name>
    <dbReference type="NCBI Taxonomy" id="412755"/>
    <lineage>
        <taxon>unclassified sequences</taxon>
        <taxon>metagenomes</taxon>
        <taxon>ecological metagenomes</taxon>
    </lineage>
</organism>
<dbReference type="EMBL" id="BARV01007593">
    <property type="protein sequence ID" value="GAI10077.1"/>
    <property type="molecule type" value="Genomic_DNA"/>
</dbReference>
<name>X1KSM2_9ZZZZ</name>
<gene>
    <name evidence="1" type="ORF">S06H3_15427</name>
</gene>
<comment type="caution">
    <text evidence="1">The sequence shown here is derived from an EMBL/GenBank/DDBJ whole genome shotgun (WGS) entry which is preliminary data.</text>
</comment>
<sequence length="62" mass="7320">MIDSLRVKKRGNKPLVYSGQPDVPEAEESMLSSIEKRIRYFYSQLLEKLKIKLEENHIVKED</sequence>
<proteinExistence type="predicted"/>